<keyword evidence="2" id="KW-0479">Metal-binding</keyword>
<dbReference type="Gene3D" id="2.40.70.10">
    <property type="entry name" value="Acid Proteases"/>
    <property type="match status" value="1"/>
</dbReference>
<keyword evidence="1" id="KW-0378">Hydrolase</keyword>
<organism evidence="7">
    <name type="scientific">Nippostrongylus brasiliensis</name>
    <name type="common">Rat hookworm</name>
    <dbReference type="NCBI Taxonomy" id="27835"/>
    <lineage>
        <taxon>Eukaryota</taxon>
        <taxon>Metazoa</taxon>
        <taxon>Ecdysozoa</taxon>
        <taxon>Nematoda</taxon>
        <taxon>Chromadorea</taxon>
        <taxon>Rhabditida</taxon>
        <taxon>Rhabditina</taxon>
        <taxon>Rhabditomorpha</taxon>
        <taxon>Strongyloidea</taxon>
        <taxon>Heligmosomidae</taxon>
        <taxon>Nippostrongylus</taxon>
    </lineage>
</organism>
<dbReference type="InterPro" id="IPR001995">
    <property type="entry name" value="Peptidase_A2_cat"/>
</dbReference>
<dbReference type="GO" id="GO:0003676">
    <property type="term" value="F:nucleic acid binding"/>
    <property type="evidence" value="ECO:0007669"/>
    <property type="project" value="InterPro"/>
</dbReference>
<dbReference type="Proteomes" id="UP000271162">
    <property type="component" value="Unassembled WGS sequence"/>
</dbReference>
<dbReference type="PROSITE" id="PS50175">
    <property type="entry name" value="ASP_PROT_RETROV"/>
    <property type="match status" value="1"/>
</dbReference>
<evidence type="ECO:0000313" key="5">
    <source>
        <dbReference type="EMBL" id="VDL68913.1"/>
    </source>
</evidence>
<evidence type="ECO:0000256" key="1">
    <source>
        <dbReference type="ARBA" id="ARBA00022801"/>
    </source>
</evidence>
<reference evidence="7" key="1">
    <citation type="submission" date="2017-02" db="UniProtKB">
        <authorList>
            <consortium name="WormBaseParasite"/>
        </authorList>
    </citation>
    <scope>IDENTIFICATION</scope>
</reference>
<evidence type="ECO:0000256" key="2">
    <source>
        <dbReference type="PROSITE-ProRule" id="PRU00047"/>
    </source>
</evidence>
<keyword evidence="6" id="KW-1185">Reference proteome</keyword>
<dbReference type="InterPro" id="IPR036875">
    <property type="entry name" value="Znf_CCHC_sf"/>
</dbReference>
<dbReference type="SUPFAM" id="SSF50630">
    <property type="entry name" value="Acid proteases"/>
    <property type="match status" value="1"/>
</dbReference>
<dbReference type="GO" id="GO:0019899">
    <property type="term" value="F:enzyme binding"/>
    <property type="evidence" value="ECO:0007669"/>
    <property type="project" value="UniProtKB-ARBA"/>
</dbReference>
<dbReference type="InterPro" id="IPR021109">
    <property type="entry name" value="Peptidase_aspartic_dom_sf"/>
</dbReference>
<keyword evidence="2" id="KW-0863">Zinc-finger</keyword>
<dbReference type="SMART" id="SM00343">
    <property type="entry name" value="ZnF_C2HC"/>
    <property type="match status" value="2"/>
</dbReference>
<dbReference type="GO" id="GO:0006508">
    <property type="term" value="P:proteolysis"/>
    <property type="evidence" value="ECO:0007669"/>
    <property type="project" value="InterPro"/>
</dbReference>
<dbReference type="GO" id="GO:0008270">
    <property type="term" value="F:zinc ion binding"/>
    <property type="evidence" value="ECO:0007669"/>
    <property type="project" value="UniProtKB-KW"/>
</dbReference>
<sequence>MDPNMVQRLLEQSAQQLELMKHQNAQQMELLQQMVATITRERELSPKYEAGPGQSTLMSELHGRMTTFSFDPDMDHCFTRWFDRHMDVLSKDGASLSDDARSRLLLGKLNVEVFERYKRQILPKTPSDIPFSEMINILKEMFDSRKSLFTIRYQCLKVEKHESEDFMEYTGRVNEMCEHANFNELDTEGLKSLLWIYGLKSHKDREIRPRLLAFLDKEAKENRRPTLHELYKECDRINTLLRTSRMIEDNPTQVNDIEAGSKNPTRAIECWNCGKSGHTSRECRKKQWTCNSCKQNGHKEKYCVKATQYRNRSKSRTEKRHQKRHCKQIALAGSAEAGVNAIREYITAEVQGHQVEFQLDTGSDITMLNVDAWKRLGSPKLRNTSLIVKDASGNRM</sequence>
<protein>
    <submittedName>
        <fullName evidence="7">CCHC-type domain-containing protein</fullName>
    </submittedName>
</protein>
<evidence type="ECO:0000259" key="3">
    <source>
        <dbReference type="PROSITE" id="PS50158"/>
    </source>
</evidence>
<proteinExistence type="predicted"/>
<evidence type="ECO:0000313" key="6">
    <source>
        <dbReference type="Proteomes" id="UP000271162"/>
    </source>
</evidence>
<feature type="domain" description="Peptidase A2" evidence="4">
    <location>
        <begin position="355"/>
        <end position="396"/>
    </location>
</feature>
<dbReference type="AlphaFoldDB" id="A0A0N4XS21"/>
<reference evidence="5 6" key="2">
    <citation type="submission" date="2018-11" db="EMBL/GenBank/DDBJ databases">
        <authorList>
            <consortium name="Pathogen Informatics"/>
        </authorList>
    </citation>
    <scope>NUCLEOTIDE SEQUENCE [LARGE SCALE GENOMIC DNA]</scope>
</reference>
<keyword evidence="2" id="KW-0862">Zinc</keyword>
<dbReference type="OMA" id="MELYHIN"/>
<dbReference type="PANTHER" id="PTHR36943">
    <property type="entry name" value="CCHC-TYPE DOMAIN-CONTAINING PROTEIN"/>
    <property type="match status" value="1"/>
</dbReference>
<dbReference type="InterPro" id="IPR055510">
    <property type="entry name" value="DUF7083"/>
</dbReference>
<accession>A0A0N4XS21</accession>
<evidence type="ECO:0000313" key="7">
    <source>
        <dbReference type="WBParaSite" id="NBR_0000532301-mRNA-1"/>
    </source>
</evidence>
<dbReference type="InterPro" id="IPR001878">
    <property type="entry name" value="Znf_CCHC"/>
</dbReference>
<name>A0A0N4XS21_NIPBR</name>
<dbReference type="SUPFAM" id="SSF57756">
    <property type="entry name" value="Retrovirus zinc finger-like domains"/>
    <property type="match status" value="1"/>
</dbReference>
<dbReference type="EMBL" id="UYSL01012450">
    <property type="protein sequence ID" value="VDL68913.1"/>
    <property type="molecule type" value="Genomic_DNA"/>
</dbReference>
<dbReference type="Pfam" id="PF23309">
    <property type="entry name" value="DUF7083"/>
    <property type="match status" value="1"/>
</dbReference>
<dbReference type="GO" id="GO:0005737">
    <property type="term" value="C:cytoplasm"/>
    <property type="evidence" value="ECO:0007669"/>
    <property type="project" value="UniProtKB-ARBA"/>
</dbReference>
<dbReference type="Pfam" id="PF00098">
    <property type="entry name" value="zf-CCHC"/>
    <property type="match status" value="1"/>
</dbReference>
<dbReference type="GO" id="GO:0004190">
    <property type="term" value="F:aspartic-type endopeptidase activity"/>
    <property type="evidence" value="ECO:0007669"/>
    <property type="project" value="InterPro"/>
</dbReference>
<dbReference type="PROSITE" id="PS50158">
    <property type="entry name" value="ZF_CCHC"/>
    <property type="match status" value="1"/>
</dbReference>
<dbReference type="PANTHER" id="PTHR36943:SF1">
    <property type="entry name" value="CCHC-TYPE DOMAIN-CONTAINING PROTEIN"/>
    <property type="match status" value="1"/>
</dbReference>
<evidence type="ECO:0000259" key="4">
    <source>
        <dbReference type="PROSITE" id="PS50175"/>
    </source>
</evidence>
<feature type="domain" description="CCHC-type" evidence="3">
    <location>
        <begin position="270"/>
        <end position="285"/>
    </location>
</feature>
<dbReference type="WBParaSite" id="NBR_0000532301-mRNA-1">
    <property type="protein sequence ID" value="NBR_0000532301-mRNA-1"/>
    <property type="gene ID" value="NBR_0000532301"/>
</dbReference>
<dbReference type="Gene3D" id="4.10.60.10">
    <property type="entry name" value="Zinc finger, CCHC-type"/>
    <property type="match status" value="1"/>
</dbReference>
<gene>
    <name evidence="5" type="ORF">NBR_LOCUS5324</name>
</gene>